<dbReference type="Proteomes" id="UP000006281">
    <property type="component" value="Chromosome"/>
</dbReference>
<dbReference type="SUPFAM" id="SSF46894">
    <property type="entry name" value="C-terminal effector domain of the bipartite response regulators"/>
    <property type="match status" value="1"/>
</dbReference>
<reference evidence="7 8" key="1">
    <citation type="journal article" date="2012" name="BMC Genomics">
        <title>Complete genome sequence of Saccharothrix espanaensis DSM 44229T and comparison to the other completely sequenced Pseudonocardiaceae.</title>
        <authorList>
            <person name="Strobel T."/>
            <person name="Al-Dilaimi A."/>
            <person name="Blom J."/>
            <person name="Gessner A."/>
            <person name="Kalinowski J."/>
            <person name="Luzhetska M."/>
            <person name="Puhler A."/>
            <person name="Szczepanowski R."/>
            <person name="Bechthold A."/>
            <person name="Ruckert C."/>
        </authorList>
    </citation>
    <scope>NUCLEOTIDE SEQUENCE [LARGE SCALE GENOMIC DNA]</scope>
    <source>
        <strain evidence="8">ATCC 51144 / DSM 44229 / JCM 9112 / NBRC 15066 / NRRL 15764</strain>
    </source>
</reference>
<dbReference type="CDD" id="cd15831">
    <property type="entry name" value="BTAD"/>
    <property type="match status" value="1"/>
</dbReference>
<dbReference type="GO" id="GO:0003677">
    <property type="term" value="F:DNA binding"/>
    <property type="evidence" value="ECO:0007669"/>
    <property type="project" value="UniProtKB-UniRule"/>
</dbReference>
<evidence type="ECO:0000256" key="1">
    <source>
        <dbReference type="ARBA" id="ARBA00005820"/>
    </source>
</evidence>
<dbReference type="PANTHER" id="PTHR35807">
    <property type="entry name" value="TRANSCRIPTIONAL REGULATOR REDD-RELATED"/>
    <property type="match status" value="1"/>
</dbReference>
<dbReference type="Pfam" id="PF03704">
    <property type="entry name" value="BTAD"/>
    <property type="match status" value="1"/>
</dbReference>
<dbReference type="Gene3D" id="1.10.10.10">
    <property type="entry name" value="Winged helix-like DNA-binding domain superfamily/Winged helix DNA-binding domain"/>
    <property type="match status" value="1"/>
</dbReference>
<name>K0JS75_SACES</name>
<sequence length="252" mass="28425">MQVQILGAVALAHEDRRMGVAARQVRTLLALLALSPGSPVPFDQLVEELWAGKQMGNARNALQANVVRLRKLLEQFTDRPGDELVRTVSSGYLLDVPADAVDAHLFRELADKGSDRVHTRPDEAIELLERALRLWRGPALFDVSDGLKFRIEAARLDERRLSAREDLIAAKLANGEDRGVVSELKQLAAEYPERERFSEQLMVALYRNGRQTEALDVFHHTRRRLASELGLEPGRAMRRLYQAILVHDQVLL</sequence>
<dbReference type="SMART" id="SM00862">
    <property type="entry name" value="Trans_reg_C"/>
    <property type="match status" value="1"/>
</dbReference>
<dbReference type="Pfam" id="PF00486">
    <property type="entry name" value="Trans_reg_C"/>
    <property type="match status" value="1"/>
</dbReference>
<dbReference type="InterPro" id="IPR011990">
    <property type="entry name" value="TPR-like_helical_dom_sf"/>
</dbReference>
<evidence type="ECO:0000256" key="2">
    <source>
        <dbReference type="ARBA" id="ARBA00023015"/>
    </source>
</evidence>
<dbReference type="PATRIC" id="fig|1179773.3.peg.3221"/>
<evidence type="ECO:0000313" key="7">
    <source>
        <dbReference type="EMBL" id="CCH30525.1"/>
    </source>
</evidence>
<keyword evidence="3 5" id="KW-0238">DNA-binding</keyword>
<evidence type="ECO:0000256" key="3">
    <source>
        <dbReference type="ARBA" id="ARBA00023125"/>
    </source>
</evidence>
<dbReference type="HOGENOM" id="CLU_004665_0_1_11"/>
<dbReference type="InterPro" id="IPR051677">
    <property type="entry name" value="AfsR-DnrI-RedD_regulator"/>
</dbReference>
<dbReference type="OrthoDB" id="4336084at2"/>
<evidence type="ECO:0000259" key="6">
    <source>
        <dbReference type="PROSITE" id="PS51755"/>
    </source>
</evidence>
<feature type="DNA-binding region" description="OmpR/PhoB-type" evidence="5">
    <location>
        <begin position="1"/>
        <end position="96"/>
    </location>
</feature>
<gene>
    <name evidence="7" type="ordered locus">BN6_32210</name>
</gene>
<evidence type="ECO:0000256" key="5">
    <source>
        <dbReference type="PROSITE-ProRule" id="PRU01091"/>
    </source>
</evidence>
<dbReference type="InterPro" id="IPR005158">
    <property type="entry name" value="BTAD"/>
</dbReference>
<dbReference type="PANTHER" id="PTHR35807:SF1">
    <property type="entry name" value="TRANSCRIPTIONAL REGULATOR REDD"/>
    <property type="match status" value="1"/>
</dbReference>
<dbReference type="InterPro" id="IPR036388">
    <property type="entry name" value="WH-like_DNA-bd_sf"/>
</dbReference>
<keyword evidence="2" id="KW-0805">Transcription regulation</keyword>
<dbReference type="InterPro" id="IPR016032">
    <property type="entry name" value="Sig_transdc_resp-reg_C-effctor"/>
</dbReference>
<evidence type="ECO:0000313" key="8">
    <source>
        <dbReference type="Proteomes" id="UP000006281"/>
    </source>
</evidence>
<dbReference type="PROSITE" id="PS51755">
    <property type="entry name" value="OMPR_PHOB"/>
    <property type="match status" value="1"/>
</dbReference>
<dbReference type="Gene3D" id="1.25.40.10">
    <property type="entry name" value="Tetratricopeptide repeat domain"/>
    <property type="match status" value="1"/>
</dbReference>
<keyword evidence="4" id="KW-0804">Transcription</keyword>
<organism evidence="7 8">
    <name type="scientific">Saccharothrix espanaensis (strain ATCC 51144 / DSM 44229 / JCM 9112 / NBRC 15066 / NRRL 15764)</name>
    <dbReference type="NCBI Taxonomy" id="1179773"/>
    <lineage>
        <taxon>Bacteria</taxon>
        <taxon>Bacillati</taxon>
        <taxon>Actinomycetota</taxon>
        <taxon>Actinomycetes</taxon>
        <taxon>Pseudonocardiales</taxon>
        <taxon>Pseudonocardiaceae</taxon>
        <taxon>Saccharothrix</taxon>
    </lineage>
</organism>
<dbReference type="SUPFAM" id="SSF48452">
    <property type="entry name" value="TPR-like"/>
    <property type="match status" value="1"/>
</dbReference>
<protein>
    <submittedName>
        <fullName evidence="7">Transcriptional regulator, SARP family</fullName>
    </submittedName>
</protein>
<dbReference type="EMBL" id="HE804045">
    <property type="protein sequence ID" value="CCH30525.1"/>
    <property type="molecule type" value="Genomic_DNA"/>
</dbReference>
<dbReference type="KEGG" id="sesp:BN6_32210"/>
<dbReference type="eggNOG" id="COG3629">
    <property type="taxonomic scope" value="Bacteria"/>
</dbReference>
<feature type="domain" description="OmpR/PhoB-type" evidence="6">
    <location>
        <begin position="1"/>
        <end position="96"/>
    </location>
</feature>
<dbReference type="InterPro" id="IPR001867">
    <property type="entry name" value="OmpR/PhoB-type_DNA-bd"/>
</dbReference>
<dbReference type="AlphaFoldDB" id="K0JS75"/>
<dbReference type="SMART" id="SM01043">
    <property type="entry name" value="BTAD"/>
    <property type="match status" value="1"/>
</dbReference>
<accession>K0JS75</accession>
<comment type="similarity">
    <text evidence="1">Belongs to the AfsR/DnrI/RedD regulatory family.</text>
</comment>
<keyword evidence="8" id="KW-1185">Reference proteome</keyword>
<dbReference type="GO" id="GO:0006355">
    <property type="term" value="P:regulation of DNA-templated transcription"/>
    <property type="evidence" value="ECO:0007669"/>
    <property type="project" value="InterPro"/>
</dbReference>
<dbReference type="BioCyc" id="SESP1179773:BN6_RS15670-MONOMER"/>
<dbReference type="STRING" id="1179773.BN6_32210"/>
<proteinExistence type="inferred from homology"/>
<evidence type="ECO:0000256" key="4">
    <source>
        <dbReference type="ARBA" id="ARBA00023163"/>
    </source>
</evidence>
<dbReference type="GO" id="GO:0000160">
    <property type="term" value="P:phosphorelay signal transduction system"/>
    <property type="evidence" value="ECO:0007669"/>
    <property type="project" value="InterPro"/>
</dbReference>